<dbReference type="Pfam" id="PF01381">
    <property type="entry name" value="HTH_3"/>
    <property type="match status" value="1"/>
</dbReference>
<dbReference type="InterPro" id="IPR001387">
    <property type="entry name" value="Cro/C1-type_HTH"/>
</dbReference>
<dbReference type="OrthoDB" id="9811208at2"/>
<dbReference type="RefSeq" id="WP_007132774.1">
    <property type="nucleotide sequence ID" value="NZ_AGIP01000022.1"/>
</dbReference>
<feature type="domain" description="HTH cro/C1-type" evidence="1">
    <location>
        <begin position="17"/>
        <end position="61"/>
    </location>
</feature>
<evidence type="ECO:0000313" key="2">
    <source>
        <dbReference type="EMBL" id="EHB50076.1"/>
    </source>
</evidence>
<evidence type="ECO:0000259" key="1">
    <source>
        <dbReference type="PROSITE" id="PS50943"/>
    </source>
</evidence>
<dbReference type="AlphaFoldDB" id="G4HNR2"/>
<dbReference type="GO" id="GO:0003677">
    <property type="term" value="F:DNA binding"/>
    <property type="evidence" value="ECO:0007669"/>
    <property type="project" value="InterPro"/>
</dbReference>
<dbReference type="EMBL" id="AGIP01000022">
    <property type="protein sequence ID" value="EHB50076.1"/>
    <property type="molecule type" value="Genomic_DNA"/>
</dbReference>
<dbReference type="CDD" id="cd00093">
    <property type="entry name" value="HTH_XRE"/>
    <property type="match status" value="1"/>
</dbReference>
<name>G4HNR2_9BACL</name>
<reference evidence="2 3" key="1">
    <citation type="submission" date="2011-09" db="EMBL/GenBank/DDBJ databases">
        <title>The draft genome of Paenibacillus lactis 154.</title>
        <authorList>
            <consortium name="US DOE Joint Genome Institute (JGI-PGF)"/>
            <person name="Lucas S."/>
            <person name="Han J."/>
            <person name="Lapidus A."/>
            <person name="Cheng J.-F."/>
            <person name="Goodwin L."/>
            <person name="Pitluck S."/>
            <person name="Peters L."/>
            <person name="Land M.L."/>
            <person name="Hauser L."/>
            <person name="Siebers A."/>
            <person name="Thelen M."/>
            <person name="Hugenholtz P."/>
            <person name="Allgaier M."/>
            <person name="Woyke T.J."/>
        </authorList>
    </citation>
    <scope>NUCLEOTIDE SEQUENCE [LARGE SCALE GENOMIC DNA]</scope>
    <source>
        <strain evidence="2 3">154</strain>
    </source>
</reference>
<proteinExistence type="predicted"/>
<dbReference type="InterPro" id="IPR010982">
    <property type="entry name" value="Lambda_DNA-bd_dom_sf"/>
</dbReference>
<dbReference type="eggNOG" id="ENOG5033CK9">
    <property type="taxonomic scope" value="Bacteria"/>
</dbReference>
<dbReference type="STRING" id="743719.PaelaDRAFT_5623"/>
<gene>
    <name evidence="2" type="ORF">PaelaDRAFT_5623</name>
</gene>
<dbReference type="Gene3D" id="1.10.260.40">
    <property type="entry name" value="lambda repressor-like DNA-binding domains"/>
    <property type="match status" value="1"/>
</dbReference>
<sequence length="86" mass="9754">MKEIVAKRLVELRGEASREETAQAIGISVSALQMYENAQRVPKDSIKVRIANHFKRTVQEIFFDAEQHEMCCSSDQATNSNRKEVG</sequence>
<dbReference type="Proteomes" id="UP000003891">
    <property type="component" value="Unassembled WGS sequence"/>
</dbReference>
<evidence type="ECO:0000313" key="3">
    <source>
        <dbReference type="Proteomes" id="UP000003891"/>
    </source>
</evidence>
<organism evidence="2 3">
    <name type="scientific">Paenibacillus lactis 154</name>
    <dbReference type="NCBI Taxonomy" id="743719"/>
    <lineage>
        <taxon>Bacteria</taxon>
        <taxon>Bacillati</taxon>
        <taxon>Bacillota</taxon>
        <taxon>Bacilli</taxon>
        <taxon>Bacillales</taxon>
        <taxon>Paenibacillaceae</taxon>
        <taxon>Paenibacillus</taxon>
    </lineage>
</organism>
<protein>
    <submittedName>
        <fullName evidence="2">Helix-turn-helix domain protein</fullName>
    </submittedName>
</protein>
<dbReference type="SMART" id="SM00530">
    <property type="entry name" value="HTH_XRE"/>
    <property type="match status" value="1"/>
</dbReference>
<dbReference type="PROSITE" id="PS50943">
    <property type="entry name" value="HTH_CROC1"/>
    <property type="match status" value="1"/>
</dbReference>
<accession>G4HNR2</accession>
<dbReference type="SUPFAM" id="SSF47413">
    <property type="entry name" value="lambda repressor-like DNA-binding domains"/>
    <property type="match status" value="1"/>
</dbReference>